<comment type="caution">
    <text evidence="1">The sequence shown here is derived from an EMBL/GenBank/DDBJ whole genome shotgun (WGS) entry which is preliminary data.</text>
</comment>
<dbReference type="InterPro" id="IPR027558">
    <property type="entry name" value="Pre_pil_HX9DG_C"/>
</dbReference>
<proteinExistence type="predicted"/>
<organism evidence="1">
    <name type="scientific">marine sediment metagenome</name>
    <dbReference type="NCBI Taxonomy" id="412755"/>
    <lineage>
        <taxon>unclassified sequences</taxon>
        <taxon>metagenomes</taxon>
        <taxon>ecological metagenomes</taxon>
    </lineage>
</organism>
<feature type="non-terminal residue" evidence="1">
    <location>
        <position position="1"/>
    </location>
</feature>
<gene>
    <name evidence="1" type="ORF">S03H2_66532</name>
</gene>
<dbReference type="AlphaFoldDB" id="X1JJ65"/>
<dbReference type="EMBL" id="BARU01043455">
    <property type="protein sequence ID" value="GAH81505.1"/>
    <property type="molecule type" value="Genomic_DNA"/>
</dbReference>
<sequence length="141" mass="16511">DSRGGWWDWPVFLQPYLKNRQLLECPSHPSTGSMDSSGTDPFPVSYTMPRTINFTKLATVTKPAEKVFFMCKRESSSIWTRNIQLNRDPPRADFERPQPDPPSSYVGYWHNEGANYGFWDGHVKWYGKFSTTEDMWHPTWD</sequence>
<accession>X1JJ65</accession>
<dbReference type="NCBIfam" id="TIGR04294">
    <property type="entry name" value="pre_pil_HX9DG"/>
    <property type="match status" value="1"/>
</dbReference>
<reference evidence="1" key="1">
    <citation type="journal article" date="2014" name="Front. Microbiol.">
        <title>High frequency of phylogenetically diverse reductive dehalogenase-homologous genes in deep subseafloor sedimentary metagenomes.</title>
        <authorList>
            <person name="Kawai M."/>
            <person name="Futagami T."/>
            <person name="Toyoda A."/>
            <person name="Takaki Y."/>
            <person name="Nishi S."/>
            <person name="Hori S."/>
            <person name="Arai W."/>
            <person name="Tsubouchi T."/>
            <person name="Morono Y."/>
            <person name="Uchiyama I."/>
            <person name="Ito T."/>
            <person name="Fujiyama A."/>
            <person name="Inagaki F."/>
            <person name="Takami H."/>
        </authorList>
    </citation>
    <scope>NUCLEOTIDE SEQUENCE</scope>
    <source>
        <strain evidence="1">Expedition CK06-06</strain>
    </source>
</reference>
<protein>
    <submittedName>
        <fullName evidence="1">Uncharacterized protein</fullName>
    </submittedName>
</protein>
<name>X1JJ65_9ZZZZ</name>
<evidence type="ECO:0000313" key="1">
    <source>
        <dbReference type="EMBL" id="GAH81505.1"/>
    </source>
</evidence>